<dbReference type="Proteomes" id="UP000789920">
    <property type="component" value="Unassembled WGS sequence"/>
</dbReference>
<evidence type="ECO:0000313" key="2">
    <source>
        <dbReference type="Proteomes" id="UP000789920"/>
    </source>
</evidence>
<proteinExistence type="predicted"/>
<keyword evidence="2" id="KW-1185">Reference proteome</keyword>
<feature type="non-terminal residue" evidence="1">
    <location>
        <position position="408"/>
    </location>
</feature>
<dbReference type="EMBL" id="CAJVQC010034719">
    <property type="protein sequence ID" value="CAG8757146.1"/>
    <property type="molecule type" value="Genomic_DNA"/>
</dbReference>
<name>A0ACA9QLM2_9GLOM</name>
<sequence length="408" mass="45971">MDPGYIKHAWQSYSQGDMSITKTQDGTGLGLSICKNLVEINGEKIHVESQLKKGSKFWFTWNVELLSIAPSLLNTTHFDQISYSLPNVIKQKRTLIVHPLEDARNALLNYLKVIEKVDAFDTLDKGINAAKSYIELNNQSAYDLVVIGLYKNNEEEVMKATLELRRLEANSNNLGIIFIVFPNNEENELAEKVIGKVGGTATVLHTPITWKKLINLLMHMEGNYSTIDKNNKSLHVKENFQKRVADYEYADQDIYENLTENDSKISKCILCVDDNPISLENTLRQVSKLGYSTISATNGLEAIKLIDSKSKLLSDTYTSSSFYSDINPMKPQKISLILTEYNLPVMSGFDVSQAIRATKPPISNIPIIVLTASPVEEIRDNCIESDINDYLAKPLKTEELENVLTKWI</sequence>
<accession>A0ACA9QLM2</accession>
<comment type="caution">
    <text evidence="1">The sequence shown here is derived from an EMBL/GenBank/DDBJ whole genome shotgun (WGS) entry which is preliminary data.</text>
</comment>
<reference evidence="1" key="1">
    <citation type="submission" date="2021-06" db="EMBL/GenBank/DDBJ databases">
        <authorList>
            <person name="Kallberg Y."/>
            <person name="Tangrot J."/>
            <person name="Rosling A."/>
        </authorList>
    </citation>
    <scope>NUCLEOTIDE SEQUENCE</scope>
    <source>
        <strain evidence="1">MA461A</strain>
    </source>
</reference>
<protein>
    <submittedName>
        <fullName evidence="1">28649_t:CDS:1</fullName>
    </submittedName>
</protein>
<organism evidence="1 2">
    <name type="scientific">Racocetra persica</name>
    <dbReference type="NCBI Taxonomy" id="160502"/>
    <lineage>
        <taxon>Eukaryota</taxon>
        <taxon>Fungi</taxon>
        <taxon>Fungi incertae sedis</taxon>
        <taxon>Mucoromycota</taxon>
        <taxon>Glomeromycotina</taxon>
        <taxon>Glomeromycetes</taxon>
        <taxon>Diversisporales</taxon>
        <taxon>Gigasporaceae</taxon>
        <taxon>Racocetra</taxon>
    </lineage>
</organism>
<gene>
    <name evidence="1" type="ORF">RPERSI_LOCUS14804</name>
</gene>
<evidence type="ECO:0000313" key="1">
    <source>
        <dbReference type="EMBL" id="CAG8757146.1"/>
    </source>
</evidence>